<dbReference type="GeneID" id="77813172"/>
<feature type="compositionally biased region" description="Polar residues" evidence="1">
    <location>
        <begin position="443"/>
        <end position="455"/>
    </location>
</feature>
<gene>
    <name evidence="2" type="ORF">PtA15_9A103</name>
</gene>
<feature type="compositionally biased region" description="Basic and acidic residues" evidence="1">
    <location>
        <begin position="394"/>
        <end position="411"/>
    </location>
</feature>
<feature type="region of interest" description="Disordered" evidence="1">
    <location>
        <begin position="184"/>
        <end position="208"/>
    </location>
</feature>
<feature type="compositionally biased region" description="Polar residues" evidence="1">
    <location>
        <begin position="325"/>
        <end position="338"/>
    </location>
</feature>
<organism evidence="2 3">
    <name type="scientific">Puccinia triticina</name>
    <dbReference type="NCBI Taxonomy" id="208348"/>
    <lineage>
        <taxon>Eukaryota</taxon>
        <taxon>Fungi</taxon>
        <taxon>Dikarya</taxon>
        <taxon>Basidiomycota</taxon>
        <taxon>Pucciniomycotina</taxon>
        <taxon>Pucciniomycetes</taxon>
        <taxon>Pucciniales</taxon>
        <taxon>Pucciniaceae</taxon>
        <taxon>Puccinia</taxon>
    </lineage>
</organism>
<dbReference type="RefSeq" id="XP_053023533.1">
    <property type="nucleotide sequence ID" value="XM_053172277.1"/>
</dbReference>
<evidence type="ECO:0000313" key="3">
    <source>
        <dbReference type="Proteomes" id="UP001164743"/>
    </source>
</evidence>
<feature type="compositionally biased region" description="Polar residues" evidence="1">
    <location>
        <begin position="187"/>
        <end position="208"/>
    </location>
</feature>
<feature type="compositionally biased region" description="Basic and acidic residues" evidence="1">
    <location>
        <begin position="118"/>
        <end position="127"/>
    </location>
</feature>
<sequence>MVCGIDLKPEHLTTVLGRDAVQRFGMITHMASQVAEEKNSASHLLQDEDLFDGKSTTLSQDPLGDKLKEPRASEEDTKQDLQKEDISSKETFPEASASATLRKTLHSPLETPLTIEKGSQENLRDGKLTSPSSGPSETQWTQSATAGKDTNRFFQKDHVFTENPFPKAAFSTALTQSEILDTVPKFPQSSDDFSNETGQAPQLSSATQNLSELSSLEITWKKVKGTALLAKSTTPFKYLAEMPQKEINSLRSGRDSLQQSISQTHQHSSKTEKLAKPLLLKTLRENANWIETSAHFGETGPIDKPDGSKDLLKHKSIKTTKRNSQKNPSSTQSNSSIASKDLDDPQSNSVRDSSKERVGQIYQDSSEKVLKPMEDLDENAKNIFPVTYNTETNQRTRPDRPKDKLKQDSARFKHGSKYLQKNDRSTQPNSLSASRTSKDPLKSTFTAIESETRSLFSHRKSFLETSRRQNKRDVSFK</sequence>
<proteinExistence type="predicted"/>
<feature type="compositionally biased region" description="Polar residues" evidence="1">
    <location>
        <begin position="129"/>
        <end position="145"/>
    </location>
</feature>
<feature type="region of interest" description="Disordered" evidence="1">
    <location>
        <begin position="317"/>
        <end position="477"/>
    </location>
</feature>
<dbReference type="Proteomes" id="UP001164743">
    <property type="component" value="Chromosome 9A"/>
</dbReference>
<feature type="compositionally biased region" description="Basic and acidic residues" evidence="1">
    <location>
        <begin position="365"/>
        <end position="380"/>
    </location>
</feature>
<dbReference type="EMBL" id="CP110429">
    <property type="protein sequence ID" value="WAQ87978.1"/>
    <property type="molecule type" value="Genomic_DNA"/>
</dbReference>
<feature type="compositionally biased region" description="Polar residues" evidence="1">
    <location>
        <begin position="425"/>
        <end position="435"/>
    </location>
</feature>
<feature type="region of interest" description="Disordered" evidence="1">
    <location>
        <begin position="249"/>
        <end position="273"/>
    </location>
</feature>
<accession>A0ABY7CSS8</accession>
<reference evidence="2" key="1">
    <citation type="submission" date="2022-10" db="EMBL/GenBank/DDBJ databases">
        <title>Puccinia triticina Genome sequencing and assembly.</title>
        <authorList>
            <person name="Li C."/>
        </authorList>
    </citation>
    <scope>NUCLEOTIDE SEQUENCE</scope>
    <source>
        <strain evidence="2">Pt15</strain>
    </source>
</reference>
<feature type="compositionally biased region" description="Basic and acidic residues" evidence="1">
    <location>
        <begin position="63"/>
        <end position="92"/>
    </location>
</feature>
<feature type="compositionally biased region" description="Low complexity" evidence="1">
    <location>
        <begin position="256"/>
        <end position="266"/>
    </location>
</feature>
<name>A0ABY7CSS8_9BASI</name>
<feature type="compositionally biased region" description="Basic and acidic residues" evidence="1">
    <location>
        <begin position="461"/>
        <end position="477"/>
    </location>
</feature>
<feature type="region of interest" description="Disordered" evidence="1">
    <location>
        <begin position="38"/>
        <end position="148"/>
    </location>
</feature>
<evidence type="ECO:0000256" key="1">
    <source>
        <dbReference type="SAM" id="MobiDB-lite"/>
    </source>
</evidence>
<evidence type="ECO:0000313" key="2">
    <source>
        <dbReference type="EMBL" id="WAQ87978.1"/>
    </source>
</evidence>
<protein>
    <submittedName>
        <fullName evidence="2">Uncharacterized protein</fullName>
    </submittedName>
</protein>
<keyword evidence="3" id="KW-1185">Reference proteome</keyword>